<dbReference type="AlphaFoldDB" id="A0A2T3Z7W6"/>
<organism evidence="2 3">
    <name type="scientific">Trichoderma asperellum (strain ATCC 204424 / CBS 433.97 / NBRC 101777)</name>
    <dbReference type="NCBI Taxonomy" id="1042311"/>
    <lineage>
        <taxon>Eukaryota</taxon>
        <taxon>Fungi</taxon>
        <taxon>Dikarya</taxon>
        <taxon>Ascomycota</taxon>
        <taxon>Pezizomycotina</taxon>
        <taxon>Sordariomycetes</taxon>
        <taxon>Hypocreomycetidae</taxon>
        <taxon>Hypocreales</taxon>
        <taxon>Hypocreaceae</taxon>
        <taxon>Trichoderma</taxon>
    </lineage>
</organism>
<protein>
    <recommendedName>
        <fullName evidence="4">Secreted protein</fullName>
    </recommendedName>
</protein>
<proteinExistence type="predicted"/>
<evidence type="ECO:0000313" key="2">
    <source>
        <dbReference type="EMBL" id="PTB40882.1"/>
    </source>
</evidence>
<dbReference type="Proteomes" id="UP000240493">
    <property type="component" value="Unassembled WGS sequence"/>
</dbReference>
<name>A0A2T3Z7W6_TRIA4</name>
<keyword evidence="3" id="KW-1185">Reference proteome</keyword>
<accession>A0A2T3Z7W6</accession>
<feature type="chain" id="PRO_5015513995" description="Secreted protein" evidence="1">
    <location>
        <begin position="18"/>
        <end position="88"/>
    </location>
</feature>
<gene>
    <name evidence="2" type="ORF">M441DRAFT_58352</name>
</gene>
<evidence type="ECO:0000256" key="1">
    <source>
        <dbReference type="SAM" id="SignalP"/>
    </source>
</evidence>
<sequence length="88" mass="9733">MCITSSSASAITALSLSLSLSLQRSKIQYSKPNKVIARKKHMQKMINKQTTNSPPMAITGDDAIHCFLSLQPRQTHYFTRSTGDILPP</sequence>
<evidence type="ECO:0008006" key="4">
    <source>
        <dbReference type="Google" id="ProtNLM"/>
    </source>
</evidence>
<keyword evidence="1" id="KW-0732">Signal</keyword>
<evidence type="ECO:0000313" key="3">
    <source>
        <dbReference type="Proteomes" id="UP000240493"/>
    </source>
</evidence>
<feature type="signal peptide" evidence="1">
    <location>
        <begin position="1"/>
        <end position="17"/>
    </location>
</feature>
<reference evidence="2 3" key="1">
    <citation type="submission" date="2016-07" db="EMBL/GenBank/DDBJ databases">
        <title>Multiple horizontal gene transfer events from other fungi enriched the ability of initially mycotrophic Trichoderma (Ascomycota) to feed on dead plant biomass.</title>
        <authorList>
            <consortium name="DOE Joint Genome Institute"/>
            <person name="Aerts A."/>
            <person name="Atanasova L."/>
            <person name="Chenthamara K."/>
            <person name="Zhang J."/>
            <person name="Grujic M."/>
            <person name="Henrissat B."/>
            <person name="Kuo A."/>
            <person name="Salamov A."/>
            <person name="Lipzen A."/>
            <person name="Labutti K."/>
            <person name="Barry K."/>
            <person name="Miao Y."/>
            <person name="Rahimi M.J."/>
            <person name="Shen Q."/>
            <person name="Grigoriev I.V."/>
            <person name="Kubicek C.P."/>
            <person name="Druzhinina I.S."/>
        </authorList>
    </citation>
    <scope>NUCLEOTIDE SEQUENCE [LARGE SCALE GENOMIC DNA]</scope>
    <source>
        <strain evidence="2 3">CBS 433.97</strain>
    </source>
</reference>
<dbReference type="EMBL" id="KZ679262">
    <property type="protein sequence ID" value="PTB40882.1"/>
    <property type="molecule type" value="Genomic_DNA"/>
</dbReference>